<evidence type="ECO:0000313" key="3">
    <source>
        <dbReference type="EMBL" id="TYR32774.1"/>
    </source>
</evidence>
<comment type="caution">
    <text evidence="3">The sequence shown here is derived from an EMBL/GenBank/DDBJ whole genome shotgun (WGS) entry which is preliminary data.</text>
</comment>
<dbReference type="SMART" id="SM00257">
    <property type="entry name" value="LysM"/>
    <property type="match status" value="1"/>
</dbReference>
<organism evidence="3 4">
    <name type="scientific">Neoaquamicrobium microcysteis</name>
    <dbReference type="NCBI Taxonomy" id="2682781"/>
    <lineage>
        <taxon>Bacteria</taxon>
        <taxon>Pseudomonadati</taxon>
        <taxon>Pseudomonadota</taxon>
        <taxon>Alphaproteobacteria</taxon>
        <taxon>Hyphomicrobiales</taxon>
        <taxon>Phyllobacteriaceae</taxon>
        <taxon>Neoaquamicrobium</taxon>
    </lineage>
</organism>
<keyword evidence="4" id="KW-1185">Reference proteome</keyword>
<dbReference type="OrthoDB" id="8116405at2"/>
<dbReference type="Pfam" id="PF01476">
    <property type="entry name" value="LysM"/>
    <property type="match status" value="1"/>
</dbReference>
<keyword evidence="1" id="KW-0732">Signal</keyword>
<dbReference type="AlphaFoldDB" id="A0A5D4GX91"/>
<accession>A0A5D4GX91</accession>
<dbReference type="EMBL" id="VSZS01000061">
    <property type="protein sequence ID" value="TYR32774.1"/>
    <property type="molecule type" value="Genomic_DNA"/>
</dbReference>
<evidence type="ECO:0000256" key="1">
    <source>
        <dbReference type="SAM" id="SignalP"/>
    </source>
</evidence>
<dbReference type="PROSITE" id="PS51782">
    <property type="entry name" value="LYSM"/>
    <property type="match status" value="1"/>
</dbReference>
<feature type="chain" id="PRO_5022721040" evidence="1">
    <location>
        <begin position="25"/>
        <end position="143"/>
    </location>
</feature>
<evidence type="ECO:0000313" key="4">
    <source>
        <dbReference type="Proteomes" id="UP000323258"/>
    </source>
</evidence>
<dbReference type="Gene3D" id="3.10.350.10">
    <property type="entry name" value="LysM domain"/>
    <property type="match status" value="1"/>
</dbReference>
<sequence length="143" mass="14682">MNRAFVAAALGLGLWSGTLTVAHAACPARVTISYGDTLSSIARACGISVETLRSANPGLRADSLQAGAAIAVPRPPLPSTQLRVGRPSVQVVPPLVYPSVGGSSSTVILPPEPIPVPQQHILRGFGDKPGQLPLPPGHESPFN</sequence>
<dbReference type="Proteomes" id="UP000323258">
    <property type="component" value="Unassembled WGS sequence"/>
</dbReference>
<dbReference type="InterPro" id="IPR018392">
    <property type="entry name" value="LysM"/>
</dbReference>
<reference evidence="3 4" key="2">
    <citation type="submission" date="2019-09" db="EMBL/GenBank/DDBJ databases">
        <title>Mesorhizobium sp. MaA-C15 isolated from Microcystis aeruginosa.</title>
        <authorList>
            <person name="Jeong S.E."/>
            <person name="Jin H.M."/>
            <person name="Jeon C.O."/>
        </authorList>
    </citation>
    <scope>NUCLEOTIDE SEQUENCE [LARGE SCALE GENOMIC DNA]</scope>
    <source>
        <strain evidence="3 4">MaA-C15</strain>
    </source>
</reference>
<gene>
    <name evidence="3" type="ORF">FY036_09735</name>
</gene>
<feature type="domain" description="LysM" evidence="2">
    <location>
        <begin position="28"/>
        <end position="72"/>
    </location>
</feature>
<reference evidence="3 4" key="1">
    <citation type="submission" date="2019-08" db="EMBL/GenBank/DDBJ databases">
        <authorList>
            <person name="Seo Y.L."/>
        </authorList>
    </citation>
    <scope>NUCLEOTIDE SEQUENCE [LARGE SCALE GENOMIC DNA]</scope>
    <source>
        <strain evidence="3 4">MaA-C15</strain>
    </source>
</reference>
<dbReference type="SUPFAM" id="SSF54106">
    <property type="entry name" value="LysM domain"/>
    <property type="match status" value="1"/>
</dbReference>
<protein>
    <submittedName>
        <fullName evidence="3">LysM peptidoglycan-binding domain-containing protein</fullName>
    </submittedName>
</protein>
<feature type="signal peptide" evidence="1">
    <location>
        <begin position="1"/>
        <end position="24"/>
    </location>
</feature>
<dbReference type="InterPro" id="IPR036779">
    <property type="entry name" value="LysM_dom_sf"/>
</dbReference>
<dbReference type="RefSeq" id="WP_148914537.1">
    <property type="nucleotide sequence ID" value="NZ_VSZS01000061.1"/>
</dbReference>
<dbReference type="CDD" id="cd00118">
    <property type="entry name" value="LysM"/>
    <property type="match status" value="1"/>
</dbReference>
<proteinExistence type="predicted"/>
<evidence type="ECO:0000259" key="2">
    <source>
        <dbReference type="PROSITE" id="PS51782"/>
    </source>
</evidence>
<name>A0A5D4GX91_9HYPH</name>